<dbReference type="Pfam" id="PF14824">
    <property type="entry name" value="Sirohm_synth_M"/>
    <property type="match status" value="1"/>
</dbReference>
<dbReference type="InterPro" id="IPR028281">
    <property type="entry name" value="Sirohaem_synthase_central"/>
</dbReference>
<comment type="pathway">
    <text evidence="1">Porphyrin-containing compound metabolism; siroheme biosynthesis; sirohydrochlorin from precorrin-2: step 1/1.</text>
</comment>
<name>A0A4S4LV79_9AGAM</name>
<dbReference type="Gene3D" id="3.40.50.720">
    <property type="entry name" value="NAD(P)-binding Rossmann-like Domain"/>
    <property type="match status" value="1"/>
</dbReference>
<dbReference type="Gene3D" id="3.30.160.110">
    <property type="entry name" value="Siroheme synthase, domain 2"/>
    <property type="match status" value="1"/>
</dbReference>
<feature type="domain" description="Siroheme synthase central" evidence="8">
    <location>
        <begin position="148"/>
        <end position="174"/>
    </location>
</feature>
<dbReference type="SUPFAM" id="SSF51735">
    <property type="entry name" value="NAD(P)-binding Rossmann-fold domains"/>
    <property type="match status" value="1"/>
</dbReference>
<proteinExistence type="predicted"/>
<dbReference type="EC" id="1.3.1.76" evidence="2"/>
<evidence type="ECO:0000259" key="8">
    <source>
        <dbReference type="Pfam" id="PF14824"/>
    </source>
</evidence>
<gene>
    <name evidence="9" type="ORF">EW146_g4907</name>
</gene>
<evidence type="ECO:0000256" key="1">
    <source>
        <dbReference type="ARBA" id="ARBA00005010"/>
    </source>
</evidence>
<dbReference type="GO" id="GO:0043115">
    <property type="term" value="F:precorrin-2 dehydrogenase activity"/>
    <property type="evidence" value="ECO:0007669"/>
    <property type="project" value="UniProtKB-EC"/>
</dbReference>
<keyword evidence="4" id="KW-0520">NAD</keyword>
<dbReference type="Pfam" id="PF14823">
    <property type="entry name" value="Sirohm_synth_C"/>
    <property type="match status" value="1"/>
</dbReference>
<dbReference type="AlphaFoldDB" id="A0A4S4LV79"/>
<reference evidence="9 10" key="1">
    <citation type="submission" date="2019-02" db="EMBL/GenBank/DDBJ databases">
        <title>Genome sequencing of the rare red list fungi Bondarzewia mesenterica.</title>
        <authorList>
            <person name="Buettner E."/>
            <person name="Kellner H."/>
        </authorList>
    </citation>
    <scope>NUCLEOTIDE SEQUENCE [LARGE SCALE GENOMIC DNA]</scope>
    <source>
        <strain evidence="9 10">DSM 108281</strain>
    </source>
</reference>
<evidence type="ECO:0000256" key="2">
    <source>
        <dbReference type="ARBA" id="ARBA00012400"/>
    </source>
</evidence>
<dbReference type="PANTHER" id="PTHR35330:SF1">
    <property type="entry name" value="SIROHEME BIOSYNTHESIS PROTEIN MET8"/>
    <property type="match status" value="1"/>
</dbReference>
<keyword evidence="10" id="KW-1185">Reference proteome</keyword>
<dbReference type="SUPFAM" id="SSF75615">
    <property type="entry name" value="Siroheme synthase middle domains-like"/>
    <property type="match status" value="1"/>
</dbReference>
<dbReference type="NCBIfam" id="TIGR01470">
    <property type="entry name" value="cysG_Nterm"/>
    <property type="match status" value="1"/>
</dbReference>
<organism evidence="9 10">
    <name type="scientific">Bondarzewia mesenterica</name>
    <dbReference type="NCBI Taxonomy" id="1095465"/>
    <lineage>
        <taxon>Eukaryota</taxon>
        <taxon>Fungi</taxon>
        <taxon>Dikarya</taxon>
        <taxon>Basidiomycota</taxon>
        <taxon>Agaricomycotina</taxon>
        <taxon>Agaricomycetes</taxon>
        <taxon>Russulales</taxon>
        <taxon>Bondarzewiaceae</taxon>
        <taxon>Bondarzewia</taxon>
    </lineage>
</organism>
<dbReference type="InterPro" id="IPR028162">
    <property type="entry name" value="Met8_C"/>
</dbReference>
<dbReference type="GO" id="GO:0019354">
    <property type="term" value="P:siroheme biosynthetic process"/>
    <property type="evidence" value="ECO:0007669"/>
    <property type="project" value="UniProtKB-UniPathway"/>
</dbReference>
<evidence type="ECO:0000256" key="5">
    <source>
        <dbReference type="ARBA" id="ARBA00023244"/>
    </source>
</evidence>
<comment type="caution">
    <text evidence="9">The sequence shown here is derived from an EMBL/GenBank/DDBJ whole genome shotgun (WGS) entry which is preliminary data.</text>
</comment>
<evidence type="ECO:0000259" key="7">
    <source>
        <dbReference type="Pfam" id="PF14823"/>
    </source>
</evidence>
<evidence type="ECO:0000256" key="6">
    <source>
        <dbReference type="ARBA" id="ARBA00047561"/>
    </source>
</evidence>
<evidence type="ECO:0000313" key="10">
    <source>
        <dbReference type="Proteomes" id="UP000310158"/>
    </source>
</evidence>
<keyword evidence="5" id="KW-0627">Porphyrin biosynthesis</keyword>
<dbReference type="EMBL" id="SGPL01000201">
    <property type="protein sequence ID" value="THH15601.1"/>
    <property type="molecule type" value="Genomic_DNA"/>
</dbReference>
<accession>A0A4S4LV79</accession>
<protein>
    <recommendedName>
        <fullName evidence="2">precorrin-2 dehydrogenase</fullName>
        <ecNumber evidence="2">1.3.1.76</ecNumber>
    </recommendedName>
</protein>
<dbReference type="InterPro" id="IPR028161">
    <property type="entry name" value="Met8-like"/>
</dbReference>
<feature type="domain" description="Siroheme biosynthesis protein Met8 C-terminal" evidence="7">
    <location>
        <begin position="177"/>
        <end position="246"/>
    </location>
</feature>
<dbReference type="Proteomes" id="UP000310158">
    <property type="component" value="Unassembled WGS sequence"/>
</dbReference>
<dbReference type="InterPro" id="IPR036291">
    <property type="entry name" value="NAD(P)-bd_dom_sf"/>
</dbReference>
<sequence>MVPSPIDHQHWGCGTAIMADISTRQSDASLLIAWQLKGRRVLVVGGGDVASGRINHVLVAGAKVTVVSPSEGLHPLTKKHIDASDRITYYDRVFDPKDLDGVDMVLTAIDDVDISRDIAAKCRALHIPVNVADDPPCCDFYFGSQIRQGPLQILVSTNGQGPKLANIIRRKIEESIPKGAGEAIEKVGLLREKLKERAPGVGGDVSKRRMKWMIELCTAWEMDELALLNDEKMERMLVEGWDKNLVLSPEELGARSNDPA</sequence>
<dbReference type="UniPathway" id="UPA00262">
    <property type="reaction ID" value="UER00222"/>
</dbReference>
<evidence type="ECO:0000256" key="4">
    <source>
        <dbReference type="ARBA" id="ARBA00023027"/>
    </source>
</evidence>
<dbReference type="Pfam" id="PF13241">
    <property type="entry name" value="NAD_binding_7"/>
    <property type="match status" value="1"/>
</dbReference>
<dbReference type="OrthoDB" id="1721126at2759"/>
<keyword evidence="3" id="KW-0560">Oxidoreductase</keyword>
<dbReference type="PANTHER" id="PTHR35330">
    <property type="entry name" value="SIROHEME BIOSYNTHESIS PROTEIN MET8"/>
    <property type="match status" value="1"/>
</dbReference>
<comment type="catalytic activity">
    <reaction evidence="6">
        <text>precorrin-2 + NAD(+) = sirohydrochlorin + NADH + 2 H(+)</text>
        <dbReference type="Rhea" id="RHEA:15613"/>
        <dbReference type="ChEBI" id="CHEBI:15378"/>
        <dbReference type="ChEBI" id="CHEBI:57540"/>
        <dbReference type="ChEBI" id="CHEBI:57945"/>
        <dbReference type="ChEBI" id="CHEBI:58351"/>
        <dbReference type="ChEBI" id="CHEBI:58827"/>
        <dbReference type="EC" id="1.3.1.76"/>
    </reaction>
</comment>
<evidence type="ECO:0000256" key="3">
    <source>
        <dbReference type="ARBA" id="ARBA00023002"/>
    </source>
</evidence>
<dbReference type="InterPro" id="IPR006367">
    <property type="entry name" value="Sirohaem_synthase_N"/>
</dbReference>
<dbReference type="GO" id="GO:0004325">
    <property type="term" value="F:ferrochelatase activity"/>
    <property type="evidence" value="ECO:0007669"/>
    <property type="project" value="InterPro"/>
</dbReference>
<evidence type="ECO:0000313" key="9">
    <source>
        <dbReference type="EMBL" id="THH15601.1"/>
    </source>
</evidence>